<dbReference type="RefSeq" id="WP_090109709.1">
    <property type="nucleotide sequence ID" value="NZ_JAPDHZ010000002.1"/>
</dbReference>
<keyword evidence="4" id="KW-1185">Reference proteome</keyword>
<protein>
    <submittedName>
        <fullName evidence="3">DUF2062 domain-containing protein</fullName>
    </submittedName>
</protein>
<dbReference type="InterPro" id="IPR018639">
    <property type="entry name" value="DUF2062"/>
</dbReference>
<keyword evidence="1" id="KW-1133">Transmembrane helix</keyword>
<feature type="domain" description="DUF2062" evidence="2">
    <location>
        <begin position="10"/>
        <end position="150"/>
    </location>
</feature>
<evidence type="ECO:0000313" key="3">
    <source>
        <dbReference type="EMBL" id="MDG0790360.1"/>
    </source>
</evidence>
<feature type="transmembrane region" description="Helical" evidence="1">
    <location>
        <begin position="20"/>
        <end position="38"/>
    </location>
</feature>
<feature type="transmembrane region" description="Helical" evidence="1">
    <location>
        <begin position="68"/>
        <end position="85"/>
    </location>
</feature>
<proteinExistence type="predicted"/>
<keyword evidence="1" id="KW-0812">Transmembrane</keyword>
<accession>A0A9X4KEB2</accession>
<evidence type="ECO:0000259" key="2">
    <source>
        <dbReference type="Pfam" id="PF09835"/>
    </source>
</evidence>
<dbReference type="AlphaFoldDB" id="A0A9X4KEB2"/>
<gene>
    <name evidence="3" type="ORF">OMP38_05475</name>
</gene>
<name>A0A9X4KEB2_9BACL</name>
<dbReference type="Proteomes" id="UP001153387">
    <property type="component" value="Unassembled WGS sequence"/>
</dbReference>
<reference evidence="3 4" key="1">
    <citation type="submission" date="2022-10" db="EMBL/GenBank/DDBJ databases">
        <title>Comparative genomic analysis of Cohnella hashimotonis sp. nov., isolated from the International Space Station.</title>
        <authorList>
            <person name="Simpson A."/>
            <person name="Venkateswaran K."/>
        </authorList>
    </citation>
    <scope>NUCLEOTIDE SEQUENCE [LARGE SCALE GENOMIC DNA]</scope>
    <source>
        <strain evidence="3 4">DSM 18997</strain>
    </source>
</reference>
<organism evidence="3 4">
    <name type="scientific">Cohnella ginsengisoli</name>
    <dbReference type="NCBI Taxonomy" id="425004"/>
    <lineage>
        <taxon>Bacteria</taxon>
        <taxon>Bacillati</taxon>
        <taxon>Bacillota</taxon>
        <taxon>Bacilli</taxon>
        <taxon>Bacillales</taxon>
        <taxon>Paenibacillaceae</taxon>
        <taxon>Cohnella</taxon>
    </lineage>
</organism>
<comment type="caution">
    <text evidence="3">The sequence shown here is derived from an EMBL/GenBank/DDBJ whole genome shotgun (WGS) entry which is preliminary data.</text>
</comment>
<dbReference type="Pfam" id="PF09835">
    <property type="entry name" value="DUF2062"/>
    <property type="match status" value="1"/>
</dbReference>
<evidence type="ECO:0000256" key="1">
    <source>
        <dbReference type="SAM" id="Phobius"/>
    </source>
</evidence>
<evidence type="ECO:0000313" key="4">
    <source>
        <dbReference type="Proteomes" id="UP001153387"/>
    </source>
</evidence>
<dbReference type="EMBL" id="JAPDHZ010000002">
    <property type="protein sequence ID" value="MDG0790360.1"/>
    <property type="molecule type" value="Genomic_DNA"/>
</dbReference>
<feature type="transmembrane region" description="Helical" evidence="1">
    <location>
        <begin position="120"/>
        <end position="142"/>
    </location>
</feature>
<sequence>MQQRLRKFVRYLKLQYVKLLRAKGGAYSIAMGFAIGLFVEMFNLPTYGTSFVLIFPLIYLLRGNLPSALVGFVFGKLIYIPMSVLNKMVADAVMPEHFTVHFSFLPEKINHFLLFNLKMIVGGMIDGLALGVLFFFPIWYSVQAFKRKRREKRRARKIVIEANKPAME</sequence>
<keyword evidence="1" id="KW-0472">Membrane</keyword>
<feature type="transmembrane region" description="Helical" evidence="1">
    <location>
        <begin position="44"/>
        <end position="61"/>
    </location>
</feature>